<proteinExistence type="predicted"/>
<name>M5JUN3_9HYPH</name>
<evidence type="ECO:0000313" key="2">
    <source>
        <dbReference type="Proteomes" id="UP000011971"/>
    </source>
</evidence>
<reference evidence="1 2" key="1">
    <citation type="journal article" date="2013" name="Gut Pathog.">
        <title>Draft genome of Ochrobactrum intermedium strain M86 isolated from non-ulcer dyspeptic individual from India.</title>
        <authorList>
            <person name="Kulkarni G."/>
            <person name="Dhotre D."/>
            <person name="Dharne M."/>
            <person name="Shetty S."/>
            <person name="Chowdhury S."/>
            <person name="Misra V."/>
            <person name="Misra S."/>
            <person name="Patole M."/>
            <person name="Shouche Y."/>
        </authorList>
    </citation>
    <scope>NUCLEOTIDE SEQUENCE [LARGE SCALE GENOMIC DNA]</scope>
    <source>
        <strain evidence="1 2">M86</strain>
    </source>
</reference>
<dbReference type="Proteomes" id="UP000011971">
    <property type="component" value="Unassembled WGS sequence"/>
</dbReference>
<dbReference type="Pfam" id="PF04985">
    <property type="entry name" value="Phage_tube"/>
    <property type="match status" value="1"/>
</dbReference>
<dbReference type="RefSeq" id="WP_006472743.1">
    <property type="nucleotide sequence ID" value="NZ_AOGE01000060.1"/>
</dbReference>
<accession>M5JUN3</accession>
<dbReference type="AlphaFoldDB" id="M5JUN3"/>
<protein>
    <submittedName>
        <fullName evidence="1">Phage tail tube protein FII-like protein</fullName>
    </submittedName>
</protein>
<comment type="caution">
    <text evidence="1">The sequence shown here is derived from an EMBL/GenBank/DDBJ whole genome shotgun (WGS) entry which is preliminary data.</text>
</comment>
<dbReference type="EMBL" id="AOGE01000060">
    <property type="protein sequence ID" value="ELT47216.1"/>
    <property type="molecule type" value="Genomic_DNA"/>
</dbReference>
<dbReference type="InterPro" id="IPR006498">
    <property type="entry name" value="Tail_tube"/>
</dbReference>
<dbReference type="OrthoDB" id="7834326at2"/>
<sequence>MSTLYILEAANLFCGDADPTNSKHLAIQELKLPDLQAIYQDHHAGGARVQIEIEVGIQKLEPTFKLAGFDPAVMTQFGLGSKIKNVYTAYGEIKDRRTGGSIEMKAIMEGRLGRVAPDAFQRGEVAANEYAINELTHYEIWWGGSEKLFWDFWTNQWRIDGVDQNEATNRILRIPRAG</sequence>
<gene>
    <name evidence="1" type="ORF">D584_20732</name>
</gene>
<evidence type="ECO:0000313" key="1">
    <source>
        <dbReference type="EMBL" id="ELT47216.1"/>
    </source>
</evidence>
<dbReference type="PATRIC" id="fig|1234597.4.peg.4284"/>
<organism evidence="1 2">
    <name type="scientific">Brucella intermedia M86</name>
    <dbReference type="NCBI Taxonomy" id="1234597"/>
    <lineage>
        <taxon>Bacteria</taxon>
        <taxon>Pseudomonadati</taxon>
        <taxon>Pseudomonadota</taxon>
        <taxon>Alphaproteobacteria</taxon>
        <taxon>Hyphomicrobiales</taxon>
        <taxon>Brucellaceae</taxon>
        <taxon>Brucella/Ochrobactrum group</taxon>
        <taxon>Brucella</taxon>
    </lineage>
</organism>